<name>A0A5N6KSH7_9ROSI</name>
<feature type="transmembrane region" description="Helical" evidence="5">
    <location>
        <begin position="158"/>
        <end position="176"/>
    </location>
</feature>
<accession>A0A5N6KSH7</accession>
<dbReference type="GO" id="GO:0072659">
    <property type="term" value="P:protein localization to plasma membrane"/>
    <property type="evidence" value="ECO:0007669"/>
    <property type="project" value="TreeGrafter"/>
</dbReference>
<keyword evidence="4 5" id="KW-0472">Membrane</keyword>
<evidence type="ECO:0000313" key="7">
    <source>
        <dbReference type="EMBL" id="KAB8342934.1"/>
    </source>
</evidence>
<dbReference type="GO" id="GO:0032126">
    <property type="term" value="C:eisosome"/>
    <property type="evidence" value="ECO:0007669"/>
    <property type="project" value="TreeGrafter"/>
</dbReference>
<evidence type="ECO:0000313" key="8">
    <source>
        <dbReference type="Proteomes" id="UP000327013"/>
    </source>
</evidence>
<gene>
    <name evidence="7" type="ORF">FH972_022531</name>
</gene>
<dbReference type="AlphaFoldDB" id="A0A5N6KSH7"/>
<dbReference type="Proteomes" id="UP000327013">
    <property type="component" value="Unassembled WGS sequence"/>
</dbReference>
<evidence type="ECO:0000259" key="6">
    <source>
        <dbReference type="Pfam" id="PF01284"/>
    </source>
</evidence>
<dbReference type="GO" id="GO:0070941">
    <property type="term" value="P:eisosome assembly"/>
    <property type="evidence" value="ECO:0007669"/>
    <property type="project" value="TreeGrafter"/>
</dbReference>
<dbReference type="GO" id="GO:0005886">
    <property type="term" value="C:plasma membrane"/>
    <property type="evidence" value="ECO:0007669"/>
    <property type="project" value="TreeGrafter"/>
</dbReference>
<reference evidence="7 8" key="1">
    <citation type="submission" date="2019-06" db="EMBL/GenBank/DDBJ databases">
        <title>A chromosomal-level reference genome of Carpinus fangiana (Coryloideae, Betulaceae).</title>
        <authorList>
            <person name="Yang X."/>
            <person name="Wang Z."/>
            <person name="Zhang L."/>
            <person name="Hao G."/>
            <person name="Liu J."/>
            <person name="Yang Y."/>
        </authorList>
    </citation>
    <scope>NUCLEOTIDE SEQUENCE [LARGE SCALE GENOMIC DNA]</scope>
    <source>
        <strain evidence="7">Cfa_2016G</strain>
        <tissue evidence="7">Leaf</tissue>
    </source>
</reference>
<sequence>MQIIQLPLRGAQFLFCLPVLGITAALVKGHGPYGLAAITDYVLFCAIFGIITSILGVVAAFITSLQGLVILAFDALAVLFFLASSIALAVQTGVASCDPGLEDTAEGKEKGLPYRLWKSGMISNGYYTHDGGRYGNGQWIPPYSDFVSRCRMSQANDAFLFFALAVFMGSLVFDIFTGRKVKRGSAA</sequence>
<protein>
    <recommendedName>
        <fullName evidence="6">MARVEL domain-containing protein</fullName>
    </recommendedName>
</protein>
<dbReference type="Pfam" id="PF01284">
    <property type="entry name" value="MARVEL"/>
    <property type="match status" value="1"/>
</dbReference>
<feature type="domain" description="MARVEL" evidence="6">
    <location>
        <begin position="4"/>
        <end position="173"/>
    </location>
</feature>
<comment type="caution">
    <text evidence="7">The sequence shown here is derived from an EMBL/GenBank/DDBJ whole genome shotgun (WGS) entry which is preliminary data.</text>
</comment>
<keyword evidence="8" id="KW-1185">Reference proteome</keyword>
<organism evidence="7 8">
    <name type="scientific">Carpinus fangiana</name>
    <dbReference type="NCBI Taxonomy" id="176857"/>
    <lineage>
        <taxon>Eukaryota</taxon>
        <taxon>Viridiplantae</taxon>
        <taxon>Streptophyta</taxon>
        <taxon>Embryophyta</taxon>
        <taxon>Tracheophyta</taxon>
        <taxon>Spermatophyta</taxon>
        <taxon>Magnoliopsida</taxon>
        <taxon>eudicotyledons</taxon>
        <taxon>Gunneridae</taxon>
        <taxon>Pentapetalae</taxon>
        <taxon>rosids</taxon>
        <taxon>fabids</taxon>
        <taxon>Fagales</taxon>
        <taxon>Betulaceae</taxon>
        <taxon>Carpinus</taxon>
    </lineage>
</organism>
<evidence type="ECO:0000256" key="1">
    <source>
        <dbReference type="ARBA" id="ARBA00004141"/>
    </source>
</evidence>
<proteinExistence type="predicted"/>
<dbReference type="InterPro" id="IPR008253">
    <property type="entry name" value="Marvel"/>
</dbReference>
<feature type="transmembrane region" description="Helical" evidence="5">
    <location>
        <begin position="69"/>
        <end position="90"/>
    </location>
</feature>
<keyword evidence="3 5" id="KW-1133">Transmembrane helix</keyword>
<evidence type="ECO:0000256" key="3">
    <source>
        <dbReference type="ARBA" id="ARBA00022989"/>
    </source>
</evidence>
<keyword evidence="2 5" id="KW-0812">Transmembrane</keyword>
<evidence type="ECO:0000256" key="5">
    <source>
        <dbReference type="SAM" id="Phobius"/>
    </source>
</evidence>
<dbReference type="InterPro" id="IPR052649">
    <property type="entry name" value="NCE102-like"/>
</dbReference>
<dbReference type="OrthoDB" id="2017497at2759"/>
<dbReference type="EMBL" id="VIBQ01000012">
    <property type="protein sequence ID" value="KAB8342934.1"/>
    <property type="molecule type" value="Genomic_DNA"/>
</dbReference>
<dbReference type="PANTHER" id="PTHR28165:SF2">
    <property type="entry name" value="MARVEL DOMAIN-CONTAINING PROTEIN"/>
    <property type="match status" value="1"/>
</dbReference>
<evidence type="ECO:0000256" key="4">
    <source>
        <dbReference type="ARBA" id="ARBA00023136"/>
    </source>
</evidence>
<comment type="subcellular location">
    <subcellularLocation>
        <location evidence="1">Membrane</location>
        <topology evidence="1">Multi-pass membrane protein</topology>
    </subcellularLocation>
</comment>
<feature type="transmembrane region" description="Helical" evidence="5">
    <location>
        <begin position="41"/>
        <end position="62"/>
    </location>
</feature>
<dbReference type="PANTHER" id="PTHR28165">
    <property type="entry name" value="NON-CLASSICAL EXPORT PROTEIN 2-RELATED"/>
    <property type="match status" value="1"/>
</dbReference>
<evidence type="ECO:0000256" key="2">
    <source>
        <dbReference type="ARBA" id="ARBA00022692"/>
    </source>
</evidence>